<name>A0A8V1A3X8_CHICK</name>
<dbReference type="GeneTree" id="ENSGT00940000163533"/>
<evidence type="ECO:0000259" key="4">
    <source>
        <dbReference type="PROSITE" id="PS50835"/>
    </source>
</evidence>
<keyword evidence="6" id="KW-1185">Reference proteome</keyword>
<dbReference type="InterPro" id="IPR013106">
    <property type="entry name" value="Ig_V-set"/>
</dbReference>
<feature type="domain" description="Ig-like" evidence="4">
    <location>
        <begin position="59"/>
        <end position="165"/>
    </location>
</feature>
<keyword evidence="2" id="KW-1064">Adaptive immunity</keyword>
<evidence type="ECO:0000256" key="2">
    <source>
        <dbReference type="ARBA" id="ARBA00023130"/>
    </source>
</evidence>
<dbReference type="SMART" id="SM00406">
    <property type="entry name" value="IGv"/>
    <property type="match status" value="1"/>
</dbReference>
<organism evidence="5 6">
    <name type="scientific">Gallus gallus</name>
    <name type="common">Chicken</name>
    <dbReference type="NCBI Taxonomy" id="9031"/>
    <lineage>
        <taxon>Eukaryota</taxon>
        <taxon>Metazoa</taxon>
        <taxon>Chordata</taxon>
        <taxon>Craniata</taxon>
        <taxon>Vertebrata</taxon>
        <taxon>Euteleostomi</taxon>
        <taxon>Archelosauria</taxon>
        <taxon>Archosauria</taxon>
        <taxon>Dinosauria</taxon>
        <taxon>Saurischia</taxon>
        <taxon>Theropoda</taxon>
        <taxon>Coelurosauria</taxon>
        <taxon>Aves</taxon>
        <taxon>Neognathae</taxon>
        <taxon>Galloanserae</taxon>
        <taxon>Galliformes</taxon>
        <taxon>Phasianidae</taxon>
        <taxon>Phasianinae</taxon>
        <taxon>Gallus</taxon>
    </lineage>
</organism>
<dbReference type="SUPFAM" id="SSF48726">
    <property type="entry name" value="Immunoglobulin"/>
    <property type="match status" value="1"/>
</dbReference>
<keyword evidence="1" id="KW-0391">Immunity</keyword>
<dbReference type="AlphaFoldDB" id="A0A8V1A3X8"/>
<evidence type="ECO:0000256" key="1">
    <source>
        <dbReference type="ARBA" id="ARBA00022859"/>
    </source>
</evidence>
<dbReference type="PROSITE" id="PS50835">
    <property type="entry name" value="IG_LIKE"/>
    <property type="match status" value="1"/>
</dbReference>
<sequence length="165" mass="18449">MQHRKDVELLERAQRCAAKAIQELEGVSSEKRLKELVLLSLEKRGLSWHFCSAGVCAQPRIVEAGGGLREPGESVSLSCQGSGSNFRSYLVFWYRQAHRGHLEWLSYTSSVSFYTSFSPKMEHRATASRDNDHAVASLSLRALRPHDSARYFCAIHTGTGNPPEL</sequence>
<dbReference type="Ensembl" id="ENSGALT00010062643.1">
    <property type="protein sequence ID" value="ENSGALP00010038732.1"/>
    <property type="gene ID" value="ENSGALG00010025662.1"/>
</dbReference>
<dbReference type="InterPro" id="IPR013783">
    <property type="entry name" value="Ig-like_fold"/>
</dbReference>
<dbReference type="GO" id="GO:0002250">
    <property type="term" value="P:adaptive immune response"/>
    <property type="evidence" value="ECO:0007669"/>
    <property type="project" value="UniProtKB-KW"/>
</dbReference>
<accession>A0A8V1A3X8</accession>
<dbReference type="GO" id="GO:0019814">
    <property type="term" value="C:immunoglobulin complex"/>
    <property type="evidence" value="ECO:0007669"/>
    <property type="project" value="UniProtKB-KW"/>
</dbReference>
<reference evidence="5" key="2">
    <citation type="submission" date="2025-08" db="UniProtKB">
        <authorList>
            <consortium name="Ensembl"/>
        </authorList>
    </citation>
    <scope>IDENTIFICATION</scope>
    <source>
        <strain evidence="5">broiler</strain>
    </source>
</reference>
<dbReference type="PANTHER" id="PTHR23266">
    <property type="entry name" value="IMMUNOGLOBULIN HEAVY CHAIN"/>
    <property type="match status" value="1"/>
</dbReference>
<dbReference type="Gene3D" id="2.60.40.10">
    <property type="entry name" value="Immunoglobulins"/>
    <property type="match status" value="1"/>
</dbReference>
<dbReference type="GO" id="GO:0005576">
    <property type="term" value="C:extracellular region"/>
    <property type="evidence" value="ECO:0007669"/>
    <property type="project" value="UniProtKB-ARBA"/>
</dbReference>
<dbReference type="InterPro" id="IPR036179">
    <property type="entry name" value="Ig-like_dom_sf"/>
</dbReference>
<evidence type="ECO:0000256" key="3">
    <source>
        <dbReference type="ARBA" id="ARBA00043265"/>
    </source>
</evidence>
<proteinExistence type="predicted"/>
<dbReference type="InterPro" id="IPR007110">
    <property type="entry name" value="Ig-like_dom"/>
</dbReference>
<keyword evidence="3" id="KW-1280">Immunoglobulin</keyword>
<evidence type="ECO:0000313" key="5">
    <source>
        <dbReference type="Ensembl" id="ENSGALP00010038732.1"/>
    </source>
</evidence>
<dbReference type="InterPro" id="IPR050199">
    <property type="entry name" value="IgHV"/>
</dbReference>
<dbReference type="FunCoup" id="A0A8V1A3X8">
    <property type="interactions" value="121"/>
</dbReference>
<dbReference type="Proteomes" id="UP000000539">
    <property type="component" value="Chromosome 27"/>
</dbReference>
<evidence type="ECO:0000313" key="6">
    <source>
        <dbReference type="Proteomes" id="UP000000539"/>
    </source>
</evidence>
<reference evidence="5" key="1">
    <citation type="submission" date="2020-11" db="EMBL/GenBank/DDBJ databases">
        <title>Gallus gallus (Chicken) genome, bGalGal1, GRCg7b, maternal haplotype autosomes + Z &amp; W.</title>
        <authorList>
            <person name="Warren W."/>
            <person name="Formenti G."/>
            <person name="Fedrigo O."/>
            <person name="Haase B."/>
            <person name="Mountcastle J."/>
            <person name="Balacco J."/>
            <person name="Tracey A."/>
            <person name="Schneider V."/>
            <person name="Okimoto R."/>
            <person name="Cheng H."/>
            <person name="Hawken R."/>
            <person name="Howe K."/>
            <person name="Jarvis E.D."/>
        </authorList>
    </citation>
    <scope>NUCLEOTIDE SEQUENCE [LARGE SCALE GENOMIC DNA]</scope>
    <source>
        <strain evidence="5">Broiler</strain>
    </source>
</reference>
<reference evidence="5" key="3">
    <citation type="submission" date="2025-09" db="UniProtKB">
        <authorList>
            <consortium name="Ensembl"/>
        </authorList>
    </citation>
    <scope>IDENTIFICATION</scope>
    <source>
        <strain evidence="5">broiler</strain>
    </source>
</reference>
<dbReference type="Pfam" id="PF07686">
    <property type="entry name" value="V-set"/>
    <property type="match status" value="1"/>
</dbReference>
<protein>
    <recommendedName>
        <fullName evidence="4">Ig-like domain-containing protein</fullName>
    </recommendedName>
</protein>